<keyword evidence="5" id="KW-0256">Endoplasmic reticulum</keyword>
<reference evidence="11 12" key="1">
    <citation type="submission" date="2022-03" db="EMBL/GenBank/DDBJ databases">
        <authorList>
            <person name="Macdonald S."/>
            <person name="Ahmed S."/>
            <person name="Newling K."/>
        </authorList>
    </citation>
    <scope>NUCLEOTIDE SEQUENCE [LARGE SCALE GENOMIC DNA]</scope>
</reference>
<comment type="pathway">
    <text evidence="2">Protein modification; protein glycosylation.</text>
</comment>
<dbReference type="PANTHER" id="PTHR13117:SF5">
    <property type="entry name" value="PROTEIN RFT1 HOMOLOG"/>
    <property type="match status" value="1"/>
</dbReference>
<comment type="function">
    <text evidence="9">Intramembrane glycolipid transporter that operates in the biosynthetic pathway of dolichol-linked oligosaccharides, the glycan precursors employed in protein asparagine (N)-glycosylation. The sequential addition of sugars to dolichol pyrophosphate produces dolichol-linked oligosaccharides containing fourteen sugars, including two GlcNAcs, nine mannoses and three glucoses. Once assembled, the oligosaccharide is transferred from the lipid to nascent proteins by oligosaccharyltransferases. The assembly of dolichol-linked oligosaccharides begins on the cytosolic side of the endoplasmic reticulum membrane and finishes in its lumen. RFT1 could mediate the translocation of the cytosolically oriented intermediate DolPP-GlcNAc2Man5, produced by ALG11, into the ER lumen where dolichol-linked oligosaccharides assembly continues. However, the intramembrane lipid transporter activity could not be confirmed in vitro.</text>
</comment>
<evidence type="ECO:0000256" key="2">
    <source>
        <dbReference type="ARBA" id="ARBA00004922"/>
    </source>
</evidence>
<gene>
    <name evidence="11" type="ORF">ERUC_LOCUS6204</name>
</gene>
<accession>A0ABC8J3H5</accession>
<organism evidence="11 12">
    <name type="scientific">Eruca vesicaria subsp. sativa</name>
    <name type="common">Garden rocket</name>
    <name type="synonym">Eruca sativa</name>
    <dbReference type="NCBI Taxonomy" id="29727"/>
    <lineage>
        <taxon>Eukaryota</taxon>
        <taxon>Viridiplantae</taxon>
        <taxon>Streptophyta</taxon>
        <taxon>Embryophyta</taxon>
        <taxon>Tracheophyta</taxon>
        <taxon>Spermatophyta</taxon>
        <taxon>Magnoliopsida</taxon>
        <taxon>eudicotyledons</taxon>
        <taxon>Gunneridae</taxon>
        <taxon>Pentapetalae</taxon>
        <taxon>rosids</taxon>
        <taxon>malvids</taxon>
        <taxon>Brassicales</taxon>
        <taxon>Brassicaceae</taxon>
        <taxon>Brassiceae</taxon>
        <taxon>Eruca</taxon>
    </lineage>
</organism>
<evidence type="ECO:0000313" key="12">
    <source>
        <dbReference type="Proteomes" id="UP001642260"/>
    </source>
</evidence>
<evidence type="ECO:0000256" key="8">
    <source>
        <dbReference type="ARBA" id="ARBA00044793"/>
    </source>
</evidence>
<name>A0ABC8J3H5_ERUVS</name>
<dbReference type="GO" id="GO:0005789">
    <property type="term" value="C:endoplasmic reticulum membrane"/>
    <property type="evidence" value="ECO:0007669"/>
    <property type="project" value="UniProtKB-SubCell"/>
</dbReference>
<comment type="caution">
    <text evidence="11">The sequence shown here is derived from an EMBL/GenBank/DDBJ whole genome shotgun (WGS) entry which is preliminary data.</text>
</comment>
<evidence type="ECO:0000256" key="3">
    <source>
        <dbReference type="ARBA" id="ARBA00010288"/>
    </source>
</evidence>
<evidence type="ECO:0000256" key="1">
    <source>
        <dbReference type="ARBA" id="ARBA00004477"/>
    </source>
</evidence>
<evidence type="ECO:0000256" key="5">
    <source>
        <dbReference type="ARBA" id="ARBA00022824"/>
    </source>
</evidence>
<keyword evidence="7 10" id="KW-0472">Membrane</keyword>
<feature type="transmembrane region" description="Helical" evidence="10">
    <location>
        <begin position="77"/>
        <end position="99"/>
    </location>
</feature>
<keyword evidence="6 10" id="KW-1133">Transmembrane helix</keyword>
<comment type="similarity">
    <text evidence="3">Belongs to the RFT1 family.</text>
</comment>
<evidence type="ECO:0000256" key="7">
    <source>
        <dbReference type="ARBA" id="ARBA00023136"/>
    </source>
</evidence>
<dbReference type="AlphaFoldDB" id="A0ABC8J3H5"/>
<evidence type="ECO:0000256" key="6">
    <source>
        <dbReference type="ARBA" id="ARBA00022989"/>
    </source>
</evidence>
<evidence type="ECO:0000313" key="11">
    <source>
        <dbReference type="EMBL" id="CAH8312484.1"/>
    </source>
</evidence>
<dbReference type="EMBL" id="CAKOAT010075154">
    <property type="protein sequence ID" value="CAH8312484.1"/>
    <property type="molecule type" value="Genomic_DNA"/>
</dbReference>
<evidence type="ECO:0000256" key="10">
    <source>
        <dbReference type="SAM" id="Phobius"/>
    </source>
</evidence>
<dbReference type="Proteomes" id="UP001642260">
    <property type="component" value="Unassembled WGS sequence"/>
</dbReference>
<keyword evidence="12" id="KW-1185">Reference proteome</keyword>
<keyword evidence="4 10" id="KW-0812">Transmembrane</keyword>
<proteinExistence type="inferred from homology"/>
<comment type="subcellular location">
    <subcellularLocation>
        <location evidence="1">Endoplasmic reticulum membrane</location>
        <topology evidence="1">Multi-pass membrane protein</topology>
    </subcellularLocation>
</comment>
<protein>
    <recommendedName>
        <fullName evidence="8">Man(5)GlcNAc(2)-PP-dolichol translocation protein RFT1</fullName>
    </recommendedName>
</protein>
<evidence type="ECO:0000256" key="4">
    <source>
        <dbReference type="ARBA" id="ARBA00022692"/>
    </source>
</evidence>
<dbReference type="PANTHER" id="PTHR13117">
    <property type="entry name" value="ENDOPLASMIC RETICULUM MULTISPAN TRANSMEMBRANE PROTEIN-RELATED"/>
    <property type="match status" value="1"/>
</dbReference>
<evidence type="ECO:0000256" key="9">
    <source>
        <dbReference type="ARBA" id="ARBA00045912"/>
    </source>
</evidence>
<dbReference type="InterPro" id="IPR007594">
    <property type="entry name" value="RFT1"/>
</dbReference>
<sequence>MERNLRSIFHAVGTEDQLKRSNDMLLDISAKITSRAVLLLHHSRSESVFLQGWQILILSGINTIISEKTILDHNNFWATFPLHFTIGFLRFCLSAILIYRRERVFINRIIPFQESRSCRLTSTKKHVIDI</sequence>